<sequence length="58" mass="6819">MDLEYKLRELKHDYVRVQGDLEKVESTGHNIDKLESQLHAIEDEIAQVKKAIKDNKQK</sequence>
<comment type="caution">
    <text evidence="2">The sequence shown here is derived from an EMBL/GenBank/DDBJ whole genome shotgun (WGS) entry which is preliminary data.</text>
</comment>
<dbReference type="RefSeq" id="WP_377774293.1">
    <property type="nucleotide sequence ID" value="NZ_JBHUOQ010000004.1"/>
</dbReference>
<gene>
    <name evidence="2" type="ORF">ACFSX4_10350</name>
</gene>
<dbReference type="Proteomes" id="UP001597519">
    <property type="component" value="Unassembled WGS sequence"/>
</dbReference>
<evidence type="ECO:0000313" key="2">
    <source>
        <dbReference type="EMBL" id="MFD2830861.1"/>
    </source>
</evidence>
<reference evidence="3" key="1">
    <citation type="journal article" date="2019" name="Int. J. Syst. Evol. Microbiol.">
        <title>The Global Catalogue of Microorganisms (GCM) 10K type strain sequencing project: providing services to taxonomists for standard genome sequencing and annotation.</title>
        <authorList>
            <consortium name="The Broad Institute Genomics Platform"/>
            <consortium name="The Broad Institute Genome Sequencing Center for Infectious Disease"/>
            <person name="Wu L."/>
            <person name="Ma J."/>
        </authorList>
    </citation>
    <scope>NUCLEOTIDE SEQUENCE [LARGE SCALE GENOMIC DNA]</scope>
    <source>
        <strain evidence="3">KCTC 33575</strain>
    </source>
</reference>
<organism evidence="2 3">
    <name type="scientific">Corticicoccus populi</name>
    <dbReference type="NCBI Taxonomy" id="1812821"/>
    <lineage>
        <taxon>Bacteria</taxon>
        <taxon>Bacillati</taxon>
        <taxon>Bacillota</taxon>
        <taxon>Bacilli</taxon>
        <taxon>Bacillales</taxon>
        <taxon>Staphylococcaceae</taxon>
        <taxon>Corticicoccus</taxon>
    </lineage>
</organism>
<dbReference type="EMBL" id="JBHUOQ010000004">
    <property type="protein sequence ID" value="MFD2830861.1"/>
    <property type="molecule type" value="Genomic_DNA"/>
</dbReference>
<protein>
    <submittedName>
        <fullName evidence="2">SE1832 family protein</fullName>
    </submittedName>
</protein>
<keyword evidence="1" id="KW-0175">Coiled coil</keyword>
<evidence type="ECO:0000313" key="3">
    <source>
        <dbReference type="Proteomes" id="UP001597519"/>
    </source>
</evidence>
<dbReference type="NCBIfam" id="NF040877">
    <property type="entry name" value="SE1832_fam"/>
    <property type="match status" value="1"/>
</dbReference>
<proteinExistence type="predicted"/>
<feature type="coiled-coil region" evidence="1">
    <location>
        <begin position="7"/>
        <end position="58"/>
    </location>
</feature>
<dbReference type="InterPro" id="IPR048062">
    <property type="entry name" value="SE1832-like"/>
</dbReference>
<keyword evidence="3" id="KW-1185">Reference proteome</keyword>
<name>A0ABW5WZW4_9STAP</name>
<evidence type="ECO:0000256" key="1">
    <source>
        <dbReference type="SAM" id="Coils"/>
    </source>
</evidence>
<accession>A0ABW5WZW4</accession>